<dbReference type="Proteomes" id="UP001165092">
    <property type="component" value="Unassembled WGS sequence"/>
</dbReference>
<evidence type="ECO:0000313" key="2">
    <source>
        <dbReference type="EMBL" id="GLU47222.1"/>
    </source>
</evidence>
<evidence type="ECO:0000313" key="3">
    <source>
        <dbReference type="Proteomes" id="UP001165092"/>
    </source>
</evidence>
<accession>A0A9W6UI02</accession>
<protein>
    <submittedName>
        <fullName evidence="2">Uncharacterized protein</fullName>
    </submittedName>
</protein>
<reference evidence="2" key="1">
    <citation type="submission" date="2023-02" db="EMBL/GenBank/DDBJ databases">
        <title>Nocardiopsis ansamitocini NBRC 112285.</title>
        <authorList>
            <person name="Ichikawa N."/>
            <person name="Sato H."/>
            <person name="Tonouchi N."/>
        </authorList>
    </citation>
    <scope>NUCLEOTIDE SEQUENCE</scope>
    <source>
        <strain evidence="2">NBRC 112285</strain>
    </source>
</reference>
<dbReference type="EMBL" id="BSQG01000002">
    <property type="protein sequence ID" value="GLU47222.1"/>
    <property type="molecule type" value="Genomic_DNA"/>
</dbReference>
<keyword evidence="3" id="KW-1185">Reference proteome</keyword>
<evidence type="ECO:0000256" key="1">
    <source>
        <dbReference type="SAM" id="MobiDB-lite"/>
    </source>
</evidence>
<organism evidence="2 3">
    <name type="scientific">Nocardiopsis ansamitocini</name>
    <dbReference type="NCBI Taxonomy" id="1670832"/>
    <lineage>
        <taxon>Bacteria</taxon>
        <taxon>Bacillati</taxon>
        <taxon>Actinomycetota</taxon>
        <taxon>Actinomycetes</taxon>
        <taxon>Streptosporangiales</taxon>
        <taxon>Nocardiopsidaceae</taxon>
        <taxon>Nocardiopsis</taxon>
    </lineage>
</organism>
<name>A0A9W6UI02_9ACTN</name>
<gene>
    <name evidence="2" type="ORF">Nans01_15730</name>
</gene>
<feature type="region of interest" description="Disordered" evidence="1">
    <location>
        <begin position="1"/>
        <end position="30"/>
    </location>
</feature>
<dbReference type="AlphaFoldDB" id="A0A9W6UI02"/>
<sequence>MEPCQYLPGGLGPGFDEGAQLPRYPKGAPDPGVLPLAGAHLLDGDVRTGKRRGGVRPAQGSLHRDVAAAPTQYTVAEKSVDDGPRLLDGLVDSGKFCDPPKRIG</sequence>
<comment type="caution">
    <text evidence="2">The sequence shown here is derived from an EMBL/GenBank/DDBJ whole genome shotgun (WGS) entry which is preliminary data.</text>
</comment>
<proteinExistence type="predicted"/>